<feature type="signal peptide" evidence="1">
    <location>
        <begin position="1"/>
        <end position="27"/>
    </location>
</feature>
<sequence>MIIIILTFTRTLVVLNSCILMFGTSECTLQDMNLDTITSFDHSFRRILLKSPSRVSTPGRERSIEMGSSIFGWNKPACDSDY</sequence>
<dbReference type="VEuPathDB" id="FungiDB:C8Q69DRAFT_459775"/>
<dbReference type="EMBL" id="RCNU01000002">
    <property type="protein sequence ID" value="RWQ98690.1"/>
    <property type="molecule type" value="Genomic_DNA"/>
</dbReference>
<evidence type="ECO:0000313" key="2">
    <source>
        <dbReference type="EMBL" id="RWQ98690.1"/>
    </source>
</evidence>
<evidence type="ECO:0008006" key="4">
    <source>
        <dbReference type="Google" id="ProtNLM"/>
    </source>
</evidence>
<dbReference type="Proteomes" id="UP000283841">
    <property type="component" value="Unassembled WGS sequence"/>
</dbReference>
<protein>
    <recommendedName>
        <fullName evidence="4">Secreted protein</fullName>
    </recommendedName>
</protein>
<comment type="caution">
    <text evidence="2">The sequence shown here is derived from an EMBL/GenBank/DDBJ whole genome shotgun (WGS) entry which is preliminary data.</text>
</comment>
<keyword evidence="3" id="KW-1185">Reference proteome</keyword>
<feature type="non-terminal residue" evidence="2">
    <location>
        <position position="82"/>
    </location>
</feature>
<feature type="chain" id="PRO_5019450317" description="Secreted protein" evidence="1">
    <location>
        <begin position="28"/>
        <end position="82"/>
    </location>
</feature>
<name>A0A443I3P0_BYSSP</name>
<dbReference type="GeneID" id="39599376"/>
<dbReference type="RefSeq" id="XP_028488335.1">
    <property type="nucleotide sequence ID" value="XM_028630099.1"/>
</dbReference>
<proteinExistence type="predicted"/>
<evidence type="ECO:0000256" key="1">
    <source>
        <dbReference type="SAM" id="SignalP"/>
    </source>
</evidence>
<reference evidence="2 3" key="1">
    <citation type="journal article" date="2018" name="Front. Microbiol.">
        <title>Genomic and genetic insights into a cosmopolitan fungus, Paecilomyces variotii (Eurotiales).</title>
        <authorList>
            <person name="Urquhart A.S."/>
            <person name="Mondo S.J."/>
            <person name="Makela M.R."/>
            <person name="Hane J.K."/>
            <person name="Wiebenga A."/>
            <person name="He G."/>
            <person name="Mihaltcheva S."/>
            <person name="Pangilinan J."/>
            <person name="Lipzen A."/>
            <person name="Barry K."/>
            <person name="de Vries R.P."/>
            <person name="Grigoriev I.V."/>
            <person name="Idnurm A."/>
        </authorList>
    </citation>
    <scope>NUCLEOTIDE SEQUENCE [LARGE SCALE GENOMIC DNA]</scope>
    <source>
        <strain evidence="2 3">CBS 101075</strain>
    </source>
</reference>
<gene>
    <name evidence="2" type="ORF">C8Q69DRAFT_459775</name>
</gene>
<organism evidence="2 3">
    <name type="scientific">Byssochlamys spectabilis</name>
    <name type="common">Paecilomyces variotii</name>
    <dbReference type="NCBI Taxonomy" id="264951"/>
    <lineage>
        <taxon>Eukaryota</taxon>
        <taxon>Fungi</taxon>
        <taxon>Dikarya</taxon>
        <taxon>Ascomycota</taxon>
        <taxon>Pezizomycotina</taxon>
        <taxon>Eurotiomycetes</taxon>
        <taxon>Eurotiomycetidae</taxon>
        <taxon>Eurotiales</taxon>
        <taxon>Thermoascaceae</taxon>
        <taxon>Paecilomyces</taxon>
    </lineage>
</organism>
<accession>A0A443I3P0</accession>
<evidence type="ECO:0000313" key="3">
    <source>
        <dbReference type="Proteomes" id="UP000283841"/>
    </source>
</evidence>
<dbReference type="AlphaFoldDB" id="A0A443I3P0"/>
<keyword evidence="1" id="KW-0732">Signal</keyword>